<evidence type="ECO:0000313" key="3">
    <source>
        <dbReference type="EMBL" id="KAF9699847.1"/>
    </source>
</evidence>
<keyword evidence="4" id="KW-1185">Reference proteome</keyword>
<evidence type="ECO:0000313" key="4">
    <source>
        <dbReference type="Proteomes" id="UP000651452"/>
    </source>
</evidence>
<evidence type="ECO:0000256" key="2">
    <source>
        <dbReference type="ARBA" id="ARBA00023604"/>
    </source>
</evidence>
<evidence type="ECO:0000256" key="1">
    <source>
        <dbReference type="ARBA" id="ARBA00023002"/>
    </source>
</evidence>
<reference evidence="3" key="1">
    <citation type="submission" date="2018-12" db="EMBL/GenBank/DDBJ databases">
        <authorList>
            <person name="Syme R.A."/>
            <person name="Farfan-Caceres L."/>
            <person name="Lichtenzveig J."/>
        </authorList>
    </citation>
    <scope>NUCLEOTIDE SEQUENCE</scope>
    <source>
        <strain evidence="3">Al4</strain>
    </source>
</reference>
<gene>
    <name evidence="3" type="ORF">EKO04_002695</name>
</gene>
<dbReference type="Proteomes" id="UP000651452">
    <property type="component" value="Unassembled WGS sequence"/>
</dbReference>
<dbReference type="EMBL" id="RZGK01000004">
    <property type="protein sequence ID" value="KAF9699847.1"/>
    <property type="molecule type" value="Genomic_DNA"/>
</dbReference>
<comment type="caution">
    <text evidence="3">The sequence shown here is derived from an EMBL/GenBank/DDBJ whole genome shotgun (WGS) entry which is preliminary data.</text>
</comment>
<organism evidence="3 4">
    <name type="scientific">Ascochyta lentis</name>
    <dbReference type="NCBI Taxonomy" id="205686"/>
    <lineage>
        <taxon>Eukaryota</taxon>
        <taxon>Fungi</taxon>
        <taxon>Dikarya</taxon>
        <taxon>Ascomycota</taxon>
        <taxon>Pezizomycotina</taxon>
        <taxon>Dothideomycetes</taxon>
        <taxon>Pleosporomycetidae</taxon>
        <taxon>Pleosporales</taxon>
        <taxon>Pleosporineae</taxon>
        <taxon>Didymellaceae</taxon>
        <taxon>Ascochyta</taxon>
    </lineage>
</organism>
<dbReference type="NCBIfam" id="NF041278">
    <property type="entry name" value="CmcJ_NvfI_EfuI"/>
    <property type="match status" value="1"/>
</dbReference>
<dbReference type="OrthoDB" id="412788at2759"/>
<reference evidence="3" key="2">
    <citation type="submission" date="2020-09" db="EMBL/GenBank/DDBJ databases">
        <title>Reference genome assembly for Australian Ascochyta lentis isolate Al4.</title>
        <authorList>
            <person name="Lee R.C."/>
            <person name="Farfan-Caceres L.M."/>
            <person name="Debler J.W."/>
            <person name="Williams A.H."/>
            <person name="Henares B.M."/>
        </authorList>
    </citation>
    <scope>NUCLEOTIDE SEQUENCE</scope>
    <source>
        <strain evidence="3">Al4</strain>
    </source>
</reference>
<dbReference type="AlphaFoldDB" id="A0A8H7MMD5"/>
<dbReference type="PANTHER" id="PTHR34598">
    <property type="entry name" value="BLL6449 PROTEIN"/>
    <property type="match status" value="1"/>
</dbReference>
<name>A0A8H7MMD5_9PLEO</name>
<dbReference type="GO" id="GO:0016491">
    <property type="term" value="F:oxidoreductase activity"/>
    <property type="evidence" value="ECO:0007669"/>
    <property type="project" value="UniProtKB-KW"/>
</dbReference>
<dbReference type="PANTHER" id="PTHR34598:SF3">
    <property type="entry name" value="OXIDOREDUCTASE AN1597"/>
    <property type="match status" value="1"/>
</dbReference>
<proteinExistence type="inferred from homology"/>
<sequence length="287" mass="33758">MAAVNLDDSVKARIQYLARDDQHKLVKPYYLYLDYDTDLAPTNTVADDQLVRIRNARNLGITSEEMFSKWGFAQLRLECDLSSEEYWHDKKVKEILYPKYKSVARTLFPDSARIEILEHAVRKRHPRWLSEKIERHHLNTNQPSDYMHIDMTASSAVKCGIKQFNIQPKDYSRFVVVNLWKPVRGPVYDFPLTLCDRRSVDYASQTTTMDIVTHNYANENTRVYFDDTHEWYYWHGLQVDEVIAFVQADSEAENQAGVPHPAFQDPTKTDHKQLRESIEARVFIYFD</sequence>
<dbReference type="InterPro" id="IPR044053">
    <property type="entry name" value="AsaB-like"/>
</dbReference>
<accession>A0A8H7MMD5</accession>
<protein>
    <recommendedName>
        <fullName evidence="5">Methyltransferase</fullName>
    </recommendedName>
</protein>
<keyword evidence="1" id="KW-0560">Oxidoreductase</keyword>
<evidence type="ECO:0008006" key="5">
    <source>
        <dbReference type="Google" id="ProtNLM"/>
    </source>
</evidence>
<comment type="similarity">
    <text evidence="2">Belongs to the asaB hydroxylase/desaturase family.</text>
</comment>